<dbReference type="SUPFAM" id="SSF53335">
    <property type="entry name" value="S-adenosyl-L-methionine-dependent methyltransferases"/>
    <property type="match status" value="1"/>
</dbReference>
<gene>
    <name evidence="12" type="ORF">LG943_08300</name>
</gene>
<reference evidence="12" key="1">
    <citation type="submission" date="2021-10" db="EMBL/GenBank/DDBJ databases">
        <title>Streptomonospora sp. nov., isolated from mangrove soil.</title>
        <authorList>
            <person name="Chen X."/>
            <person name="Ge X."/>
            <person name="Liu W."/>
        </authorList>
    </citation>
    <scope>NUCLEOTIDE SEQUENCE</scope>
    <source>
        <strain evidence="12">S1-112</strain>
    </source>
</reference>
<dbReference type="AlphaFoldDB" id="A0A9X3SDW5"/>
<dbReference type="CDD" id="cd02440">
    <property type="entry name" value="AdoMet_MTases"/>
    <property type="match status" value="1"/>
</dbReference>
<comment type="similarity">
    <text evidence="2">Belongs to the methyltransferase superfamily. L-isoaspartyl/D-aspartyl protein methyltransferase family.</text>
</comment>
<keyword evidence="6" id="KW-0489">Methyltransferase</keyword>
<keyword evidence="5" id="KW-0963">Cytoplasm</keyword>
<evidence type="ECO:0000256" key="7">
    <source>
        <dbReference type="ARBA" id="ARBA00022679"/>
    </source>
</evidence>
<evidence type="ECO:0000256" key="10">
    <source>
        <dbReference type="ARBA" id="ARBA00031323"/>
    </source>
</evidence>
<evidence type="ECO:0000313" key="13">
    <source>
        <dbReference type="Proteomes" id="UP001140076"/>
    </source>
</evidence>
<proteinExistence type="inferred from homology"/>
<keyword evidence="13" id="KW-1185">Reference proteome</keyword>
<dbReference type="PANTHER" id="PTHR11579:SF0">
    <property type="entry name" value="PROTEIN-L-ISOASPARTATE(D-ASPARTATE) O-METHYLTRANSFERASE"/>
    <property type="match status" value="1"/>
</dbReference>
<accession>A0A9X3SDW5</accession>
<name>A0A9X3SDW5_9ACTN</name>
<dbReference type="GO" id="GO:0032259">
    <property type="term" value="P:methylation"/>
    <property type="evidence" value="ECO:0007669"/>
    <property type="project" value="UniProtKB-KW"/>
</dbReference>
<sequence>MVPTDSDPVVGPEALRPLADDPAWGAAMAAVPRADFVPETAWATPMDHSPGYWIDRAADPRRWAGAVYSDTTILTQVADGAVPLTPESAATAAPSSSTTAPSLVAAFLGLLGAAPGDRVLEVGTGTGWTAALLSARLGAANVTSVEVDPRVAEQAAANLHRAGFAPVLRTGDGLLGDPAGAPYDRVHVTCGIREVPYAWVRQTRTGGVIALPWAPNHIAGHRLALTVEGDQAVGRLSGDAAFMMLRAQRFALPQPVGDRRDVAARVDPGEIIGAGRGLAVALAGLLPGVVVDGLYPGSDRLGLRDPVSGSYATAVAATESADSEAIEIGDRRLWRELEDAYQTWRSLGRPAADRFGVAVSPDGQHLWLDTPDNRIKEYA</sequence>
<protein>
    <recommendedName>
        <fullName evidence="4">Protein-L-isoaspartate O-methyltransferase</fullName>
        <ecNumber evidence="3">2.1.1.77</ecNumber>
    </recommendedName>
    <alternativeName>
        <fullName evidence="11">L-isoaspartyl protein carboxyl methyltransferase</fullName>
    </alternativeName>
    <alternativeName>
        <fullName evidence="9">Protein L-isoaspartyl methyltransferase</fullName>
    </alternativeName>
    <alternativeName>
        <fullName evidence="10">Protein-beta-aspartate methyltransferase</fullName>
    </alternativeName>
</protein>
<dbReference type="GO" id="GO:0004719">
    <property type="term" value="F:protein-L-isoaspartate (D-aspartate) O-methyltransferase activity"/>
    <property type="evidence" value="ECO:0007669"/>
    <property type="project" value="UniProtKB-EC"/>
</dbReference>
<dbReference type="InterPro" id="IPR000682">
    <property type="entry name" value="PCMT"/>
</dbReference>
<keyword evidence="8" id="KW-0949">S-adenosyl-L-methionine</keyword>
<evidence type="ECO:0000256" key="8">
    <source>
        <dbReference type="ARBA" id="ARBA00022691"/>
    </source>
</evidence>
<organism evidence="12 13">
    <name type="scientific">Streptomonospora mangrovi</name>
    <dbReference type="NCBI Taxonomy" id="2883123"/>
    <lineage>
        <taxon>Bacteria</taxon>
        <taxon>Bacillati</taxon>
        <taxon>Actinomycetota</taxon>
        <taxon>Actinomycetes</taxon>
        <taxon>Streptosporangiales</taxon>
        <taxon>Nocardiopsidaceae</taxon>
        <taxon>Streptomonospora</taxon>
    </lineage>
</organism>
<evidence type="ECO:0000256" key="3">
    <source>
        <dbReference type="ARBA" id="ARBA00011890"/>
    </source>
</evidence>
<evidence type="ECO:0000256" key="1">
    <source>
        <dbReference type="ARBA" id="ARBA00004496"/>
    </source>
</evidence>
<evidence type="ECO:0000256" key="6">
    <source>
        <dbReference type="ARBA" id="ARBA00022603"/>
    </source>
</evidence>
<comment type="subcellular location">
    <subcellularLocation>
        <location evidence="1">Cytoplasm</location>
    </subcellularLocation>
</comment>
<dbReference type="Gene3D" id="3.40.50.150">
    <property type="entry name" value="Vaccinia Virus protein VP39"/>
    <property type="match status" value="1"/>
</dbReference>
<dbReference type="GO" id="GO:0005737">
    <property type="term" value="C:cytoplasm"/>
    <property type="evidence" value="ECO:0007669"/>
    <property type="project" value="UniProtKB-SubCell"/>
</dbReference>
<evidence type="ECO:0000256" key="4">
    <source>
        <dbReference type="ARBA" id="ARBA00013346"/>
    </source>
</evidence>
<dbReference type="InterPro" id="IPR029063">
    <property type="entry name" value="SAM-dependent_MTases_sf"/>
</dbReference>
<evidence type="ECO:0000313" key="12">
    <source>
        <dbReference type="EMBL" id="MDA0564327.1"/>
    </source>
</evidence>
<dbReference type="EMBL" id="JAJAQC010000010">
    <property type="protein sequence ID" value="MDA0564327.1"/>
    <property type="molecule type" value="Genomic_DNA"/>
</dbReference>
<dbReference type="PANTHER" id="PTHR11579">
    <property type="entry name" value="PROTEIN-L-ISOASPARTATE O-METHYLTRANSFERASE"/>
    <property type="match status" value="1"/>
</dbReference>
<dbReference type="RefSeq" id="WP_270071613.1">
    <property type="nucleotide sequence ID" value="NZ_JAJAQC010000010.1"/>
</dbReference>
<evidence type="ECO:0000256" key="9">
    <source>
        <dbReference type="ARBA" id="ARBA00030757"/>
    </source>
</evidence>
<dbReference type="Pfam" id="PF01135">
    <property type="entry name" value="PCMT"/>
    <property type="match status" value="1"/>
</dbReference>
<comment type="caution">
    <text evidence="12">The sequence shown here is derived from an EMBL/GenBank/DDBJ whole genome shotgun (WGS) entry which is preliminary data.</text>
</comment>
<evidence type="ECO:0000256" key="11">
    <source>
        <dbReference type="ARBA" id="ARBA00031350"/>
    </source>
</evidence>
<keyword evidence="7" id="KW-0808">Transferase</keyword>
<dbReference type="Proteomes" id="UP001140076">
    <property type="component" value="Unassembled WGS sequence"/>
</dbReference>
<dbReference type="EC" id="2.1.1.77" evidence="3"/>
<evidence type="ECO:0000256" key="2">
    <source>
        <dbReference type="ARBA" id="ARBA00005369"/>
    </source>
</evidence>
<evidence type="ECO:0000256" key="5">
    <source>
        <dbReference type="ARBA" id="ARBA00022490"/>
    </source>
</evidence>